<dbReference type="InterPro" id="IPR019734">
    <property type="entry name" value="TPR_rpt"/>
</dbReference>
<evidence type="ECO:0000313" key="3">
    <source>
        <dbReference type="Proteomes" id="UP000295132"/>
    </source>
</evidence>
<dbReference type="InterPro" id="IPR011990">
    <property type="entry name" value="TPR-like_helical_dom_sf"/>
</dbReference>
<reference evidence="2 3" key="1">
    <citation type="submission" date="2019-03" db="EMBL/GenBank/DDBJ databases">
        <title>Bacillus niacini sp. nov. a Nicotinate-Metabolizing Mesophile Isolated from Soil.</title>
        <authorList>
            <person name="Zhang G."/>
        </authorList>
    </citation>
    <scope>NUCLEOTIDE SEQUENCE [LARGE SCALE GENOMIC DNA]</scope>
    <source>
        <strain evidence="2 3">WN066</strain>
    </source>
</reference>
<dbReference type="PROSITE" id="PS50005">
    <property type="entry name" value="TPR"/>
    <property type="match status" value="1"/>
</dbReference>
<organism evidence="2 3">
    <name type="scientific">Bacillus salipaludis</name>
    <dbReference type="NCBI Taxonomy" id="2547811"/>
    <lineage>
        <taxon>Bacteria</taxon>
        <taxon>Bacillati</taxon>
        <taxon>Bacillota</taxon>
        <taxon>Bacilli</taxon>
        <taxon>Bacillales</taxon>
        <taxon>Bacillaceae</taxon>
        <taxon>Bacillus</taxon>
    </lineage>
</organism>
<evidence type="ECO:0000256" key="1">
    <source>
        <dbReference type="PROSITE-ProRule" id="PRU00339"/>
    </source>
</evidence>
<sequence length="473" mass="55640">MDKELMIPTEMSIKDKKRIIKGNILRAALFARSKVVEVMTEEHDKYYLVYYKNSFIYGDKLSKTTEDTFIDKAFREGIILKAPNPMLPTFIPNLNVSIPSKNKLFTELQQHFSLQEVAYIATTLDSFFEKNQLIEMIDKIYYHQRRSGKFTKSFQVIQILRDFAPSLKSAKERLESHEYFSYHDFYNTSSLSEILKKDPLYVELHCFQNRLNPKEQKFLEQISTQQDCNVEVLLLWLERVEKLQRVEALEKSTSLALRFLTLEQWMLVLSEANINPFNEIPEAKQLIEKMVAKGNTEKAALYLFTFLDDLPHSYETILTNIWGNSDPKFVFIHLDDFLALLKHLPDDKKTIQMEQKMSQLAILLLEEHDLQTVRNKLIPVNETIPHLKVFEKINKMAGLEEDPERMMELGEYYAEFQQYDKAIDCFFWEMELQPQNPIPVLRISKMYQQKGMVKEASVYQKIAAQLKHNQQVG</sequence>
<comment type="caution">
    <text evidence="2">The sequence shown here is derived from an EMBL/GenBank/DDBJ whole genome shotgun (WGS) entry which is preliminary data.</text>
</comment>
<dbReference type="RefSeq" id="WP_133336589.1">
    <property type="nucleotide sequence ID" value="NZ_SMYO01000008.1"/>
</dbReference>
<proteinExistence type="predicted"/>
<keyword evidence="1" id="KW-0802">TPR repeat</keyword>
<protein>
    <submittedName>
        <fullName evidence="2">Uncharacterized protein</fullName>
    </submittedName>
</protein>
<name>A0A4R5VNL7_9BACI</name>
<dbReference type="Gene3D" id="1.25.40.10">
    <property type="entry name" value="Tetratricopeptide repeat domain"/>
    <property type="match status" value="1"/>
</dbReference>
<gene>
    <name evidence="2" type="ORF">E2K98_18175</name>
</gene>
<accession>A0A4R5VNL7</accession>
<dbReference type="Proteomes" id="UP000295132">
    <property type="component" value="Unassembled WGS sequence"/>
</dbReference>
<feature type="repeat" description="TPR" evidence="1">
    <location>
        <begin position="403"/>
        <end position="436"/>
    </location>
</feature>
<dbReference type="SUPFAM" id="SSF48452">
    <property type="entry name" value="TPR-like"/>
    <property type="match status" value="1"/>
</dbReference>
<evidence type="ECO:0000313" key="2">
    <source>
        <dbReference type="EMBL" id="TDK59849.1"/>
    </source>
</evidence>
<dbReference type="EMBL" id="SMYO01000008">
    <property type="protein sequence ID" value="TDK59849.1"/>
    <property type="molecule type" value="Genomic_DNA"/>
</dbReference>
<dbReference type="AlphaFoldDB" id="A0A4R5VNL7"/>